<dbReference type="InterPro" id="IPR050469">
    <property type="entry name" value="Diguanylate_Cyclase"/>
</dbReference>
<comment type="caution">
    <text evidence="6">The sequence shown here is derived from an EMBL/GenBank/DDBJ whole genome shotgun (WGS) entry which is preliminary data.</text>
</comment>
<feature type="region of interest" description="Disordered" evidence="4">
    <location>
        <begin position="184"/>
        <end position="214"/>
    </location>
</feature>
<dbReference type="SMART" id="SM00267">
    <property type="entry name" value="GGDEF"/>
    <property type="match status" value="1"/>
</dbReference>
<dbReference type="PANTHER" id="PTHR45138">
    <property type="entry name" value="REGULATORY COMPONENTS OF SENSORY TRANSDUCTION SYSTEM"/>
    <property type="match status" value="1"/>
</dbReference>
<dbReference type="PANTHER" id="PTHR45138:SF9">
    <property type="entry name" value="DIGUANYLATE CYCLASE DGCM-RELATED"/>
    <property type="match status" value="1"/>
</dbReference>
<proteinExistence type="predicted"/>
<feature type="coiled-coil region" evidence="3">
    <location>
        <begin position="424"/>
        <end position="465"/>
    </location>
</feature>
<dbReference type="FunFam" id="3.30.70.270:FF:000001">
    <property type="entry name" value="Diguanylate cyclase domain protein"/>
    <property type="match status" value="1"/>
</dbReference>
<evidence type="ECO:0000256" key="1">
    <source>
        <dbReference type="ARBA" id="ARBA00012528"/>
    </source>
</evidence>
<dbReference type="AlphaFoldDB" id="N6ZQY4"/>
<dbReference type="InterPro" id="IPR029787">
    <property type="entry name" value="Nucleotide_cyclase"/>
</dbReference>
<dbReference type="EMBL" id="AMXF01000084">
    <property type="protein sequence ID" value="ENO96758.1"/>
    <property type="molecule type" value="Genomic_DNA"/>
</dbReference>
<reference evidence="6 7" key="1">
    <citation type="submission" date="2012-09" db="EMBL/GenBank/DDBJ databases">
        <title>Draft Genome Sequences of 6 Strains from Genus Thauera.</title>
        <authorList>
            <person name="Liu B."/>
            <person name="Shapleigh J.P."/>
            <person name="Frostegard A.H."/>
        </authorList>
    </citation>
    <scope>NUCLEOTIDE SEQUENCE [LARGE SCALE GENOMIC DNA]</scope>
    <source>
        <strain evidence="6 7">B4P</strain>
    </source>
</reference>
<sequence>MRQTLGLPPLTMPTLSNPSEIAREALRQLALRRVAPTPDNYHKLYHEIAGTRPDEDALPEAFVRKLARRLPRDSAERQRHGHQLDQALADGRSKAAEAALERYLDSLKLGEPQAWNELIGNLLRQWEARQTGWTPARKREALDRVLGAADPAALYTRLQGLLRSWTQAMTDADALAVEVPDAADDPAEAASTGAGASAARQPMPAATTTPAFPVSPAVDTATVDALRELVTISLGEALPPLLEEHPPLRETAASLCAEIASRSEAAGLREVGTRLRGFARELELAAADEAEIRAGMLELLRMLLRNIDELVLDDRWLAGQIEMLREIVDSRPDPRKIDDAGRRLKELIYKQGQLKHTLAQSQRHLRDMLAGFVDQLARFSESTGAYHDRIGQCAQRIAKANDITEIGPLLDEVMTETRSIQDEARRSRDELIVARSQAAEAQERIATLQNELEEASRLMRHDQLTGALNRRGLEEMFQTESARAQRRGTRLAVALLDIDHFKKLNDSLGHKVGDDALVHLAKVVRQHLRPQDVLARYGGEEFVILLPETGDTDAQQALIRLQRELTREFFMADLQKVVITFSAGVTRLAEGESLESALKRADGAMYRAKQAGRNRVMVAPLSDAFIR</sequence>
<gene>
    <name evidence="6" type="ORF">C667_12329</name>
</gene>
<dbReference type="CDD" id="cd01949">
    <property type="entry name" value="GGDEF"/>
    <property type="match status" value="1"/>
</dbReference>
<feature type="domain" description="GGDEF" evidence="5">
    <location>
        <begin position="489"/>
        <end position="621"/>
    </location>
</feature>
<dbReference type="Proteomes" id="UP000013047">
    <property type="component" value="Unassembled WGS sequence"/>
</dbReference>
<feature type="compositionally biased region" description="Low complexity" evidence="4">
    <location>
        <begin position="188"/>
        <end position="214"/>
    </location>
</feature>
<dbReference type="NCBIfam" id="TIGR00254">
    <property type="entry name" value="GGDEF"/>
    <property type="match status" value="1"/>
</dbReference>
<dbReference type="PROSITE" id="PS50887">
    <property type="entry name" value="GGDEF"/>
    <property type="match status" value="1"/>
</dbReference>
<dbReference type="EC" id="2.7.7.65" evidence="1"/>
<dbReference type="InterPro" id="IPR000160">
    <property type="entry name" value="GGDEF_dom"/>
</dbReference>
<keyword evidence="3" id="KW-0175">Coiled coil</keyword>
<protein>
    <recommendedName>
        <fullName evidence="1">diguanylate cyclase</fullName>
        <ecNumber evidence="1">2.7.7.65</ecNumber>
    </recommendedName>
</protein>
<comment type="catalytic activity">
    <reaction evidence="2">
        <text>2 GTP = 3',3'-c-di-GMP + 2 diphosphate</text>
        <dbReference type="Rhea" id="RHEA:24898"/>
        <dbReference type="ChEBI" id="CHEBI:33019"/>
        <dbReference type="ChEBI" id="CHEBI:37565"/>
        <dbReference type="ChEBI" id="CHEBI:58805"/>
        <dbReference type="EC" id="2.7.7.65"/>
    </reaction>
</comment>
<evidence type="ECO:0000256" key="2">
    <source>
        <dbReference type="ARBA" id="ARBA00034247"/>
    </source>
</evidence>
<dbReference type="Pfam" id="PF00990">
    <property type="entry name" value="GGDEF"/>
    <property type="match status" value="1"/>
</dbReference>
<evidence type="ECO:0000313" key="6">
    <source>
        <dbReference type="EMBL" id="ENO96758.1"/>
    </source>
</evidence>
<dbReference type="InterPro" id="IPR043128">
    <property type="entry name" value="Rev_trsase/Diguanyl_cyclase"/>
</dbReference>
<accession>N6ZQY4</accession>
<name>N6ZQY4_9RHOO</name>
<evidence type="ECO:0000259" key="5">
    <source>
        <dbReference type="PROSITE" id="PS50887"/>
    </source>
</evidence>
<evidence type="ECO:0000256" key="3">
    <source>
        <dbReference type="SAM" id="Coils"/>
    </source>
</evidence>
<dbReference type="Gene3D" id="3.30.70.270">
    <property type="match status" value="1"/>
</dbReference>
<dbReference type="GO" id="GO:0052621">
    <property type="term" value="F:diguanylate cyclase activity"/>
    <property type="evidence" value="ECO:0007669"/>
    <property type="project" value="UniProtKB-EC"/>
</dbReference>
<evidence type="ECO:0000313" key="7">
    <source>
        <dbReference type="Proteomes" id="UP000013047"/>
    </source>
</evidence>
<organism evidence="6 7">
    <name type="scientific">Thauera phenylacetica B4P</name>
    <dbReference type="NCBI Taxonomy" id="1234382"/>
    <lineage>
        <taxon>Bacteria</taxon>
        <taxon>Pseudomonadati</taxon>
        <taxon>Pseudomonadota</taxon>
        <taxon>Betaproteobacteria</taxon>
        <taxon>Rhodocyclales</taxon>
        <taxon>Zoogloeaceae</taxon>
        <taxon>Thauera</taxon>
    </lineage>
</organism>
<keyword evidence="7" id="KW-1185">Reference proteome</keyword>
<evidence type="ECO:0000256" key="4">
    <source>
        <dbReference type="SAM" id="MobiDB-lite"/>
    </source>
</evidence>
<dbReference type="SUPFAM" id="SSF55073">
    <property type="entry name" value="Nucleotide cyclase"/>
    <property type="match status" value="1"/>
</dbReference>
<dbReference type="RefSeq" id="WP_004364271.1">
    <property type="nucleotide sequence ID" value="NZ_AMXF01000084.1"/>
</dbReference>